<dbReference type="InterPro" id="IPR018496">
    <property type="entry name" value="PsdUridine_synth_RsuA/RluB_CS"/>
</dbReference>
<evidence type="ECO:0000256" key="1">
    <source>
        <dbReference type="ARBA" id="ARBA00008348"/>
    </source>
</evidence>
<evidence type="ECO:0000259" key="5">
    <source>
        <dbReference type="SMART" id="SM00363"/>
    </source>
</evidence>
<dbReference type="SMART" id="SM00363">
    <property type="entry name" value="S4"/>
    <property type="match status" value="1"/>
</dbReference>
<dbReference type="InterPro" id="IPR042092">
    <property type="entry name" value="PsdUridine_s_RsuA/RluB/E/F_cat"/>
</dbReference>
<evidence type="ECO:0000313" key="7">
    <source>
        <dbReference type="Proteomes" id="UP000030321"/>
    </source>
</evidence>
<sequence length="248" mass="28118">MAERVQKILAQWGIASRRRAEEMIIAGRVRRNGKIVQLGEKADPEKDHLEIDGKKIEPANRPKRLYILVNKPIGVVSTCRDPQNRPTVIDLLPDSLASETGLHPVGRLDINTTGALLLTNDGQLTLTLTHPRYHLPKTYRVWLDGAIDRLALQRWREGILLEGKKTLPAQVEILKQTDQKTLLEVILVEGRNRQIRSVAEELGHRVLKLHRSAIGRIQLNSGNNSPLPLGDYRFLTLDELKYLKNQIN</sequence>
<dbReference type="Gene3D" id="3.10.290.10">
    <property type="entry name" value="RNA-binding S4 domain"/>
    <property type="match status" value="1"/>
</dbReference>
<dbReference type="Pfam" id="PF00849">
    <property type="entry name" value="PseudoU_synth_2"/>
    <property type="match status" value="1"/>
</dbReference>
<evidence type="ECO:0000256" key="3">
    <source>
        <dbReference type="PROSITE-ProRule" id="PRU00182"/>
    </source>
</evidence>
<dbReference type="GO" id="GO:0016829">
    <property type="term" value="F:lyase activity"/>
    <property type="evidence" value="ECO:0007669"/>
    <property type="project" value="UniProtKB-KW"/>
</dbReference>
<dbReference type="InterPro" id="IPR050343">
    <property type="entry name" value="RsuA_PseudoU_synthase"/>
</dbReference>
<dbReference type="InterPro" id="IPR006145">
    <property type="entry name" value="PsdUridine_synth_RsuA/RluA"/>
</dbReference>
<dbReference type="InterPro" id="IPR036986">
    <property type="entry name" value="S4_RNA-bd_sf"/>
</dbReference>
<dbReference type="NCBIfam" id="TIGR00093">
    <property type="entry name" value="pseudouridine synthase"/>
    <property type="match status" value="1"/>
</dbReference>
<dbReference type="AlphaFoldDB" id="A0A0A1VU24"/>
<name>A0A0A1VU24_MICAE</name>
<organism evidence="6 7">
    <name type="scientific">Microcystis aeruginosa NIES-44</name>
    <dbReference type="NCBI Taxonomy" id="449439"/>
    <lineage>
        <taxon>Bacteria</taxon>
        <taxon>Bacillati</taxon>
        <taxon>Cyanobacteriota</taxon>
        <taxon>Cyanophyceae</taxon>
        <taxon>Oscillatoriophycideae</taxon>
        <taxon>Chroococcales</taxon>
        <taxon>Microcystaceae</taxon>
        <taxon>Microcystis</taxon>
    </lineage>
</organism>
<dbReference type="SUPFAM" id="SSF55174">
    <property type="entry name" value="Alpha-L RNA-binding motif"/>
    <property type="match status" value="1"/>
</dbReference>
<keyword evidence="3" id="KW-0694">RNA-binding</keyword>
<dbReference type="GO" id="GO:0120159">
    <property type="term" value="F:rRNA pseudouridine synthase activity"/>
    <property type="evidence" value="ECO:0007669"/>
    <property type="project" value="UniProtKB-ARBA"/>
</dbReference>
<comment type="caution">
    <text evidence="6">The sequence shown here is derived from an EMBL/GenBank/DDBJ whole genome shotgun (WGS) entry which is preliminary data.</text>
</comment>
<dbReference type="GO" id="GO:0003723">
    <property type="term" value="F:RNA binding"/>
    <property type="evidence" value="ECO:0007669"/>
    <property type="project" value="UniProtKB-KW"/>
</dbReference>
<keyword evidence="2 4" id="KW-0413">Isomerase</keyword>
<dbReference type="PROSITE" id="PS50889">
    <property type="entry name" value="S4"/>
    <property type="match status" value="1"/>
</dbReference>
<dbReference type="CDD" id="cd00165">
    <property type="entry name" value="S4"/>
    <property type="match status" value="1"/>
</dbReference>
<keyword evidence="6" id="KW-0456">Lyase</keyword>
<dbReference type="PROSITE" id="PS01149">
    <property type="entry name" value="PSI_RSU"/>
    <property type="match status" value="1"/>
</dbReference>
<dbReference type="CDD" id="cd02870">
    <property type="entry name" value="PseudoU_synth_RsuA_like"/>
    <property type="match status" value="1"/>
</dbReference>
<dbReference type="EC" id="5.4.99.-" evidence="4"/>
<dbReference type="InterPro" id="IPR020103">
    <property type="entry name" value="PsdUridine_synth_cat_dom_sf"/>
</dbReference>
<accession>A0A0A1VU24</accession>
<feature type="domain" description="RNA-binding S4" evidence="5">
    <location>
        <begin position="3"/>
        <end position="62"/>
    </location>
</feature>
<evidence type="ECO:0000256" key="2">
    <source>
        <dbReference type="ARBA" id="ARBA00023235"/>
    </source>
</evidence>
<proteinExistence type="inferred from homology"/>
<dbReference type="InterPro" id="IPR002942">
    <property type="entry name" value="S4_RNA-bd"/>
</dbReference>
<dbReference type="FunFam" id="3.10.290.10:FF:000003">
    <property type="entry name" value="Pseudouridine synthase"/>
    <property type="match status" value="1"/>
</dbReference>
<dbReference type="GO" id="GO:0000455">
    <property type="term" value="P:enzyme-directed rRNA pseudouridine synthesis"/>
    <property type="evidence" value="ECO:0007669"/>
    <property type="project" value="UniProtKB-ARBA"/>
</dbReference>
<evidence type="ECO:0000313" key="6">
    <source>
        <dbReference type="EMBL" id="GAL93322.1"/>
    </source>
</evidence>
<dbReference type="RefSeq" id="WP_045359026.1">
    <property type="nucleotide sequence ID" value="NZ_BBPA01000036.1"/>
</dbReference>
<dbReference type="InterPro" id="IPR020094">
    <property type="entry name" value="TruA/RsuA/RluB/E/F_N"/>
</dbReference>
<evidence type="ECO:0000256" key="4">
    <source>
        <dbReference type="RuleBase" id="RU003887"/>
    </source>
</evidence>
<reference evidence="7" key="1">
    <citation type="journal article" date="2015" name="Genome">
        <title>Whole Genome Sequence of the Non-Microcystin-Producing Microcystis aeruginosa Strain NIES-44.</title>
        <authorList>
            <person name="Okano K."/>
            <person name="Miyata N."/>
            <person name="Ozaki Y."/>
        </authorList>
    </citation>
    <scope>NUCLEOTIDE SEQUENCE [LARGE SCALE GENOMIC DNA]</scope>
    <source>
        <strain evidence="7">NIES-44</strain>
    </source>
</reference>
<dbReference type="InterPro" id="IPR000748">
    <property type="entry name" value="PsdUridine_synth_RsuA/RluB/E/F"/>
</dbReference>
<protein>
    <recommendedName>
        <fullName evidence="4">Pseudouridine synthase</fullName>
        <ecNumber evidence="4">5.4.99.-</ecNumber>
    </recommendedName>
</protein>
<dbReference type="Pfam" id="PF01479">
    <property type="entry name" value="S4"/>
    <property type="match status" value="1"/>
</dbReference>
<comment type="similarity">
    <text evidence="1 4">Belongs to the pseudouridine synthase RsuA family.</text>
</comment>
<dbReference type="PANTHER" id="PTHR47683">
    <property type="entry name" value="PSEUDOURIDINE SYNTHASE FAMILY PROTEIN-RELATED"/>
    <property type="match status" value="1"/>
</dbReference>
<dbReference type="Proteomes" id="UP000030321">
    <property type="component" value="Unassembled WGS sequence"/>
</dbReference>
<dbReference type="Gene3D" id="3.30.70.1560">
    <property type="entry name" value="Alpha-L RNA-binding motif"/>
    <property type="match status" value="1"/>
</dbReference>
<dbReference type="Gene3D" id="3.30.70.580">
    <property type="entry name" value="Pseudouridine synthase I, catalytic domain, N-terminal subdomain"/>
    <property type="match status" value="1"/>
</dbReference>
<dbReference type="EMBL" id="BBPA01000036">
    <property type="protein sequence ID" value="GAL93322.1"/>
    <property type="molecule type" value="Genomic_DNA"/>
</dbReference>
<dbReference type="PANTHER" id="PTHR47683:SF2">
    <property type="entry name" value="RNA-BINDING S4 DOMAIN-CONTAINING PROTEIN"/>
    <property type="match status" value="1"/>
</dbReference>
<gene>
    <name evidence="6" type="ORF">N44_02009</name>
</gene>
<dbReference type="SUPFAM" id="SSF55120">
    <property type="entry name" value="Pseudouridine synthase"/>
    <property type="match status" value="1"/>
</dbReference>